<reference evidence="2 3" key="1">
    <citation type="submission" date="2022-05" db="EMBL/GenBank/DDBJ databases">
        <title>Chromosome-level reference genomes for two strains of Caenorhabditis briggsae: an improved platform for comparative genomics.</title>
        <authorList>
            <person name="Stevens L."/>
            <person name="Andersen E.C."/>
        </authorList>
    </citation>
    <scope>NUCLEOTIDE SEQUENCE [LARGE SCALE GENOMIC DNA]</scope>
    <source>
        <strain evidence="2">QX1410_ONT</strain>
        <tissue evidence="2">Whole-organism</tissue>
    </source>
</reference>
<dbReference type="EMBL" id="CP090894">
    <property type="protein sequence ID" value="ULT94195.1"/>
    <property type="molecule type" value="Genomic_DNA"/>
</dbReference>
<feature type="transmembrane region" description="Helical" evidence="1">
    <location>
        <begin position="207"/>
        <end position="228"/>
    </location>
</feature>
<feature type="transmembrane region" description="Helical" evidence="1">
    <location>
        <begin position="67"/>
        <end position="85"/>
    </location>
</feature>
<keyword evidence="1" id="KW-1133">Transmembrane helix</keyword>
<keyword evidence="1" id="KW-0812">Transmembrane</keyword>
<gene>
    <name evidence="2" type="ORF">L3Y34_003577</name>
</gene>
<name>A0AAE9A9E8_CAEBR</name>
<feature type="transmembrane region" description="Helical" evidence="1">
    <location>
        <begin position="153"/>
        <end position="173"/>
    </location>
</feature>
<dbReference type="KEGG" id="cbr:CBG_21679"/>
<feature type="transmembrane region" description="Helical" evidence="1">
    <location>
        <begin position="26"/>
        <end position="46"/>
    </location>
</feature>
<dbReference type="AlphaFoldDB" id="A0AAE9A9E8"/>
<dbReference type="Pfam" id="PF10322">
    <property type="entry name" value="7TM_GPCR_Sru"/>
    <property type="match status" value="1"/>
</dbReference>
<evidence type="ECO:0000313" key="2">
    <source>
        <dbReference type="EMBL" id="ULT94195.1"/>
    </source>
</evidence>
<proteinExistence type="predicted"/>
<dbReference type="InterPro" id="IPR003839">
    <property type="entry name" value="7TM_GPCR_serpentine_rcpt_Sru"/>
</dbReference>
<dbReference type="PANTHER" id="PTHR46045">
    <property type="entry name" value="SERPENTINE RECEPTOR, CLASS U-RELATED"/>
    <property type="match status" value="1"/>
</dbReference>
<accession>A0AAE9A9E8</accession>
<protein>
    <submittedName>
        <fullName evidence="2">Uncharacterized protein</fullName>
    </submittedName>
</protein>
<sequence>MSSNITWPGIHFQQSYIDYQYDWNHFSTYVAVIPWFYTIPTFIVMWRIFKIFLRFTKKKSFNRIDRNVLLVICLSQFTCFALFFFDYFMTRFPSSGVITAWCATIKPNHWLKMILFFTLYFTYLAMVIPFLMPVVRLFIVLFPSTHSEINAKLINIGVPIFLFYPLCFTFYFIPALGICKQASFPYPFGSVTIYYTNSAFGLRNGYFHLYNIVFWMAASVAANAVLFYKVVNAKSKLVNKSRNSYKAELSMTITTLSMIASYAVNAIFLVLYISFAGTNAYVSYAEIARPFGNDLQTCVTTWLFYSTHPVFKKQSGDMEAMFSTSSSQKKTTSNQVNVKRITA</sequence>
<feature type="transmembrane region" description="Helical" evidence="1">
    <location>
        <begin position="249"/>
        <end position="275"/>
    </location>
</feature>
<evidence type="ECO:0000313" key="3">
    <source>
        <dbReference type="Proteomes" id="UP000827892"/>
    </source>
</evidence>
<dbReference type="PANTHER" id="PTHR46045:SF1">
    <property type="entry name" value="SERPENTINE RECEPTOR, CLASS U"/>
    <property type="match status" value="1"/>
</dbReference>
<feature type="transmembrane region" description="Helical" evidence="1">
    <location>
        <begin position="114"/>
        <end position="141"/>
    </location>
</feature>
<organism evidence="2 3">
    <name type="scientific">Caenorhabditis briggsae</name>
    <dbReference type="NCBI Taxonomy" id="6238"/>
    <lineage>
        <taxon>Eukaryota</taxon>
        <taxon>Metazoa</taxon>
        <taxon>Ecdysozoa</taxon>
        <taxon>Nematoda</taxon>
        <taxon>Chromadorea</taxon>
        <taxon>Rhabditida</taxon>
        <taxon>Rhabditina</taxon>
        <taxon>Rhabditomorpha</taxon>
        <taxon>Rhabditoidea</taxon>
        <taxon>Rhabditidae</taxon>
        <taxon>Peloderinae</taxon>
        <taxon>Caenorhabditis</taxon>
    </lineage>
</organism>
<dbReference type="Proteomes" id="UP000827892">
    <property type="component" value="Chromosome IV"/>
</dbReference>
<keyword evidence="1" id="KW-0472">Membrane</keyword>
<evidence type="ECO:0000256" key="1">
    <source>
        <dbReference type="SAM" id="Phobius"/>
    </source>
</evidence>
<dbReference type="OMA" id="WNHFSTY"/>